<reference evidence="2" key="2">
    <citation type="submission" date="2015-01" db="EMBL/GenBank/DDBJ databases">
        <title>Evolutionary Origins and Diversification of the Mycorrhizal Mutualists.</title>
        <authorList>
            <consortium name="DOE Joint Genome Institute"/>
            <consortium name="Mycorrhizal Genomics Consortium"/>
            <person name="Kohler A."/>
            <person name="Kuo A."/>
            <person name="Nagy L.G."/>
            <person name="Floudas D."/>
            <person name="Copeland A."/>
            <person name="Barry K.W."/>
            <person name="Cichocki N."/>
            <person name="Veneault-Fourrey C."/>
            <person name="LaButti K."/>
            <person name="Lindquist E.A."/>
            <person name="Lipzen A."/>
            <person name="Lundell T."/>
            <person name="Morin E."/>
            <person name="Murat C."/>
            <person name="Riley R."/>
            <person name="Ohm R."/>
            <person name="Sun H."/>
            <person name="Tunlid A."/>
            <person name="Henrissat B."/>
            <person name="Grigoriev I.V."/>
            <person name="Hibbett D.S."/>
            <person name="Martin F."/>
        </authorList>
    </citation>
    <scope>NUCLEOTIDE SEQUENCE [LARGE SCALE GENOMIC DNA]</scope>
    <source>
        <strain evidence="2">F 1598</strain>
    </source>
</reference>
<dbReference type="Proteomes" id="UP000054166">
    <property type="component" value="Unassembled WGS sequence"/>
</dbReference>
<evidence type="ECO:0000313" key="2">
    <source>
        <dbReference type="Proteomes" id="UP000054166"/>
    </source>
</evidence>
<accession>A0A0C3GIA4</accession>
<reference evidence="1 2" key="1">
    <citation type="submission" date="2014-04" db="EMBL/GenBank/DDBJ databases">
        <authorList>
            <consortium name="DOE Joint Genome Institute"/>
            <person name="Kuo A."/>
            <person name="Tarkka M."/>
            <person name="Buscot F."/>
            <person name="Kohler A."/>
            <person name="Nagy L.G."/>
            <person name="Floudas D."/>
            <person name="Copeland A."/>
            <person name="Barry K.W."/>
            <person name="Cichocki N."/>
            <person name="Veneault-Fourrey C."/>
            <person name="LaButti K."/>
            <person name="Lindquist E.A."/>
            <person name="Lipzen A."/>
            <person name="Lundell T."/>
            <person name="Morin E."/>
            <person name="Murat C."/>
            <person name="Sun H."/>
            <person name="Tunlid A."/>
            <person name="Henrissat B."/>
            <person name="Grigoriev I.V."/>
            <person name="Hibbett D.S."/>
            <person name="Martin F."/>
            <person name="Nordberg H.P."/>
            <person name="Cantor M.N."/>
            <person name="Hua S.X."/>
        </authorList>
    </citation>
    <scope>NUCLEOTIDE SEQUENCE [LARGE SCALE GENOMIC DNA]</scope>
    <source>
        <strain evidence="1 2">F 1598</strain>
    </source>
</reference>
<name>A0A0C3GIA4_PILCF</name>
<keyword evidence="2" id="KW-1185">Reference proteome</keyword>
<proteinExistence type="predicted"/>
<organism evidence="1 2">
    <name type="scientific">Piloderma croceum (strain F 1598)</name>
    <dbReference type="NCBI Taxonomy" id="765440"/>
    <lineage>
        <taxon>Eukaryota</taxon>
        <taxon>Fungi</taxon>
        <taxon>Dikarya</taxon>
        <taxon>Basidiomycota</taxon>
        <taxon>Agaricomycotina</taxon>
        <taxon>Agaricomycetes</taxon>
        <taxon>Agaricomycetidae</taxon>
        <taxon>Atheliales</taxon>
        <taxon>Atheliaceae</taxon>
        <taxon>Piloderma</taxon>
    </lineage>
</organism>
<evidence type="ECO:0000313" key="1">
    <source>
        <dbReference type="EMBL" id="KIM90361.1"/>
    </source>
</evidence>
<dbReference type="InParanoid" id="A0A0C3GIA4"/>
<dbReference type="HOGENOM" id="CLU_2923435_0_0_1"/>
<dbReference type="EMBL" id="KN832973">
    <property type="protein sequence ID" value="KIM90361.1"/>
    <property type="molecule type" value="Genomic_DNA"/>
</dbReference>
<dbReference type="AlphaFoldDB" id="A0A0C3GIA4"/>
<protein>
    <submittedName>
        <fullName evidence="1">Uncharacterized protein</fullName>
    </submittedName>
</protein>
<gene>
    <name evidence="1" type="ORF">PILCRDRAFT_812097</name>
</gene>
<sequence>MPTCLLRALVMLFLKFAVVVAFAFVSFGGQALAPSVGTLEAHTTACNPLDYLNFAISRLCV</sequence>